<dbReference type="FunFam" id="2.10.25.10:FF:000012">
    <property type="entry name" value="Delta-like protein"/>
    <property type="match status" value="1"/>
</dbReference>
<evidence type="ECO:0000256" key="4">
    <source>
        <dbReference type="ARBA" id="ARBA00023157"/>
    </source>
</evidence>
<dbReference type="GO" id="GO:0045597">
    <property type="term" value="P:positive regulation of cell differentiation"/>
    <property type="evidence" value="ECO:0007669"/>
    <property type="project" value="UniProtKB-ARBA"/>
</dbReference>
<feature type="disulfide bond" evidence="6">
    <location>
        <begin position="108"/>
        <end position="117"/>
    </location>
</feature>
<dbReference type="GO" id="GO:0032991">
    <property type="term" value="C:protein-containing complex"/>
    <property type="evidence" value="ECO:0007669"/>
    <property type="project" value="TreeGrafter"/>
</dbReference>
<sequence length="256" mass="28214">MLYAGCYQRLKELFKLQHCVKAALTASVNDRDSADVRVDGWCVRYPGCKHGTCNLPNECICDEGWGGHFCSEDVYVNIADLNYCTRHRPCKNGAMCLNTGHGQYTCECSDGYSGVNCEIETRDCSAQPCLNGGTCLEKGGNYTCLCPRGYSGRQCQLKATSCLDNPCRNGAVCKDLSDGFVCQCPTGWTGHSCEIRVNPCNGDVCFNGACGYDFHLLLIIDLFISLLSKYFTSISHLLSSNFPRNNLTSDFCIRTH</sequence>
<dbReference type="PANTHER" id="PTHR24049:SF36">
    <property type="entry name" value="DELTA-LIKE PROTEIN 1 ISOFORM X1"/>
    <property type="match status" value="1"/>
</dbReference>
<evidence type="ECO:0000256" key="3">
    <source>
        <dbReference type="ARBA" id="ARBA00022737"/>
    </source>
</evidence>
<evidence type="ECO:0000256" key="5">
    <source>
        <dbReference type="ARBA" id="ARBA00023180"/>
    </source>
</evidence>
<reference evidence="10" key="1">
    <citation type="submission" date="2017-02" db="UniProtKB">
        <authorList>
            <consortium name="WormBaseParasite"/>
        </authorList>
    </citation>
    <scope>IDENTIFICATION</scope>
</reference>
<comment type="caution">
    <text evidence="6">Lacks conserved residue(s) required for the propagation of feature annotation.</text>
</comment>
<dbReference type="GO" id="GO:0005886">
    <property type="term" value="C:plasma membrane"/>
    <property type="evidence" value="ECO:0007669"/>
    <property type="project" value="TreeGrafter"/>
</dbReference>
<dbReference type="InterPro" id="IPR051022">
    <property type="entry name" value="Notch_Cell-Fate_Det"/>
</dbReference>
<evidence type="ECO:0000259" key="7">
    <source>
        <dbReference type="PROSITE" id="PS50026"/>
    </source>
</evidence>
<dbReference type="PROSITE" id="PS50026">
    <property type="entry name" value="EGF_3"/>
    <property type="match status" value="3"/>
</dbReference>
<evidence type="ECO:0000256" key="1">
    <source>
        <dbReference type="ARBA" id="ARBA00022536"/>
    </source>
</evidence>
<dbReference type="InterPro" id="IPR001881">
    <property type="entry name" value="EGF-like_Ca-bd_dom"/>
</dbReference>
<dbReference type="Pfam" id="PF21700">
    <property type="entry name" value="EGF_DL_JAG"/>
    <property type="match status" value="1"/>
</dbReference>
<dbReference type="PROSITE" id="PS00022">
    <property type="entry name" value="EGF_1"/>
    <property type="match status" value="4"/>
</dbReference>
<name>A0A0M3KFB5_ANISI</name>
<organism evidence="10">
    <name type="scientific">Anisakis simplex</name>
    <name type="common">Herring worm</name>
    <dbReference type="NCBI Taxonomy" id="6269"/>
    <lineage>
        <taxon>Eukaryota</taxon>
        <taxon>Metazoa</taxon>
        <taxon>Ecdysozoa</taxon>
        <taxon>Nematoda</taxon>
        <taxon>Chromadorea</taxon>
        <taxon>Rhabditida</taxon>
        <taxon>Spirurina</taxon>
        <taxon>Ascaridomorpha</taxon>
        <taxon>Ascaridoidea</taxon>
        <taxon>Anisakidae</taxon>
        <taxon>Anisakis</taxon>
        <taxon>Anisakis simplex complex</taxon>
    </lineage>
</organism>
<evidence type="ECO:0000313" key="8">
    <source>
        <dbReference type="EMBL" id="VDK67354.1"/>
    </source>
</evidence>
<dbReference type="GO" id="GO:0005509">
    <property type="term" value="F:calcium ion binding"/>
    <property type="evidence" value="ECO:0007669"/>
    <property type="project" value="InterPro"/>
</dbReference>
<dbReference type="Pfam" id="PF00008">
    <property type="entry name" value="EGF"/>
    <property type="match status" value="3"/>
</dbReference>
<keyword evidence="9" id="KW-1185">Reference proteome</keyword>
<dbReference type="SUPFAM" id="SSF57196">
    <property type="entry name" value="EGF/Laminin"/>
    <property type="match status" value="3"/>
</dbReference>
<dbReference type="PROSITE" id="PS00010">
    <property type="entry name" value="ASX_HYDROXYL"/>
    <property type="match status" value="1"/>
</dbReference>
<keyword evidence="4 6" id="KW-1015">Disulfide bond</keyword>
<feature type="disulfide bond" evidence="6">
    <location>
        <begin position="146"/>
        <end position="155"/>
    </location>
</feature>
<dbReference type="PRINTS" id="PR00010">
    <property type="entry name" value="EGFBLOOD"/>
</dbReference>
<reference evidence="8 9" key="2">
    <citation type="submission" date="2018-11" db="EMBL/GenBank/DDBJ databases">
        <authorList>
            <consortium name="Pathogen Informatics"/>
        </authorList>
    </citation>
    <scope>NUCLEOTIDE SEQUENCE [LARGE SCALE GENOMIC DNA]</scope>
</reference>
<feature type="domain" description="EGF-like" evidence="7">
    <location>
        <begin position="80"/>
        <end position="118"/>
    </location>
</feature>
<evidence type="ECO:0000256" key="2">
    <source>
        <dbReference type="ARBA" id="ARBA00022729"/>
    </source>
</evidence>
<protein>
    <submittedName>
        <fullName evidence="10">Crumbs cell polarity complex component 2b</fullName>
    </submittedName>
</protein>
<evidence type="ECO:0000313" key="10">
    <source>
        <dbReference type="WBParaSite" id="ASIM_0001967401-mRNA-1"/>
    </source>
</evidence>
<dbReference type="PROSITE" id="PS01186">
    <property type="entry name" value="EGF_2"/>
    <property type="match status" value="4"/>
</dbReference>
<keyword evidence="5" id="KW-0325">Glycoprotein</keyword>
<dbReference type="AlphaFoldDB" id="A0A0M3KFB5"/>
<dbReference type="GO" id="GO:0045197">
    <property type="term" value="P:establishment or maintenance of epithelial cell apical/basal polarity"/>
    <property type="evidence" value="ECO:0007669"/>
    <property type="project" value="TreeGrafter"/>
</dbReference>
<evidence type="ECO:0000313" key="9">
    <source>
        <dbReference type="Proteomes" id="UP000267096"/>
    </source>
</evidence>
<keyword evidence="2" id="KW-0732">Signal</keyword>
<dbReference type="Gene3D" id="2.10.25.10">
    <property type="entry name" value="Laminin"/>
    <property type="match status" value="4"/>
</dbReference>
<dbReference type="SMART" id="SM00181">
    <property type="entry name" value="EGF"/>
    <property type="match status" value="4"/>
</dbReference>
<dbReference type="CDD" id="cd00054">
    <property type="entry name" value="EGF_CA"/>
    <property type="match status" value="3"/>
</dbReference>
<dbReference type="FunFam" id="2.10.25.10:FF:000064">
    <property type="entry name" value="Delta-like protein"/>
    <property type="match status" value="1"/>
</dbReference>
<gene>
    <name evidence="8" type="ORF">ASIM_LOCUS19063</name>
</gene>
<dbReference type="WBParaSite" id="ASIM_0001967401-mRNA-1">
    <property type="protein sequence ID" value="ASIM_0001967401-mRNA-1"/>
    <property type="gene ID" value="ASIM_0001967401"/>
</dbReference>
<keyword evidence="1 6" id="KW-0245">EGF-like domain</keyword>
<dbReference type="SMART" id="SM00179">
    <property type="entry name" value="EGF_CA"/>
    <property type="match status" value="3"/>
</dbReference>
<dbReference type="GO" id="GO:0007157">
    <property type="term" value="P:heterophilic cell-cell adhesion via plasma membrane cell adhesion molecules"/>
    <property type="evidence" value="ECO:0007669"/>
    <property type="project" value="TreeGrafter"/>
</dbReference>
<dbReference type="InterPro" id="IPR000152">
    <property type="entry name" value="EGF-type_Asp/Asn_hydroxyl_site"/>
</dbReference>
<dbReference type="Proteomes" id="UP000267096">
    <property type="component" value="Unassembled WGS sequence"/>
</dbReference>
<dbReference type="EMBL" id="UYRR01036550">
    <property type="protein sequence ID" value="VDK67354.1"/>
    <property type="molecule type" value="Genomic_DNA"/>
</dbReference>
<accession>A0A0M3KFB5</accession>
<dbReference type="FunFam" id="2.10.25.10:FF:000185">
    <property type="entry name" value="basement membrane-specific heparan sulfate proteoglycan core protein-like"/>
    <property type="match status" value="1"/>
</dbReference>
<feature type="domain" description="EGF-like" evidence="7">
    <location>
        <begin position="158"/>
        <end position="194"/>
    </location>
</feature>
<feature type="domain" description="EGF-like" evidence="7">
    <location>
        <begin position="120"/>
        <end position="156"/>
    </location>
</feature>
<feature type="disulfide bond" evidence="6">
    <location>
        <begin position="184"/>
        <end position="193"/>
    </location>
</feature>
<dbReference type="InterPro" id="IPR000742">
    <property type="entry name" value="EGF"/>
</dbReference>
<keyword evidence="3" id="KW-0677">Repeat</keyword>
<dbReference type="PANTHER" id="PTHR24049">
    <property type="entry name" value="CRUMBS FAMILY MEMBER"/>
    <property type="match status" value="1"/>
</dbReference>
<proteinExistence type="predicted"/>
<evidence type="ECO:0000256" key="6">
    <source>
        <dbReference type="PROSITE-ProRule" id="PRU00076"/>
    </source>
</evidence>
<dbReference type="OrthoDB" id="5912267at2759"/>